<dbReference type="PANTHER" id="PTHR34714">
    <property type="entry name" value="EGF-LIKE DOMAIN-CONTAINING PROTEIN"/>
    <property type="match status" value="1"/>
</dbReference>
<accession>A0A194X0D8</accession>
<dbReference type="AlphaFoldDB" id="A0A194X0D8"/>
<dbReference type="PANTHER" id="PTHR34714:SF2">
    <property type="entry name" value="EGF-LIKE DOMAIN-CONTAINING PROTEIN"/>
    <property type="match status" value="1"/>
</dbReference>
<reference evidence="2 3" key="1">
    <citation type="submission" date="2015-10" db="EMBL/GenBank/DDBJ databases">
        <title>Full genome of DAOMC 229536 Phialocephala scopiformis, a fungal endophyte of spruce producing the potent anti-insectan compound rugulosin.</title>
        <authorList>
            <consortium name="DOE Joint Genome Institute"/>
            <person name="Walker A.K."/>
            <person name="Frasz S.L."/>
            <person name="Seifert K.A."/>
            <person name="Miller J.D."/>
            <person name="Mondo S.J."/>
            <person name="Labutti K."/>
            <person name="Lipzen A."/>
            <person name="Dockter R."/>
            <person name="Kennedy M."/>
            <person name="Grigoriev I.V."/>
            <person name="Spatafora J.W."/>
        </authorList>
    </citation>
    <scope>NUCLEOTIDE SEQUENCE [LARGE SCALE GENOMIC DNA]</scope>
    <source>
        <strain evidence="2 3">CBS 120377</strain>
    </source>
</reference>
<sequence>MSLYQLLDTRLRFYDDSEELVRKTESFGSTLLMRAPEINLANALSLLTVDQLNSITIEVYADVIALGDLVLPPSCSSVLLVARVIQTSNPVPKFKISRLPFLLRVYTLARGINLILDLETSRGITSSQIEFPKDSWGSGLSLAFNEPIKYYVNLDRLDGFRSLSVVDQLTDDGVLSSVWLQLRNNHLPRLLQYQILLASSMTASNPSVAYDMVYFVLAATAQQPKGFLIRSQAFSMAAYLIANTNDQTSRYVPRIDLSTAEIVLNKRLDAAQAFETAFITFQGQQDVSANFTSIASTTLDKAIDAQAQYNFLADLAESRYNSALAALKRAENNFQSLQTSLVPLQEAFKKGIEKWKKEQTLKAVGDALLAVVAVVGSIAAAVVVPPAGAAGLAAAGAAVPAAISGASSLAGTIKKIADLITKLKDLFTKIGPILDTVYKLVKGIEKLVQTLSAISPGDDAANLSLPASMGDDAINLSADWDAFDVQVQALMDP</sequence>
<proteinExistence type="predicted"/>
<name>A0A194X0D8_MOLSC</name>
<dbReference type="InParanoid" id="A0A194X0D8"/>
<dbReference type="KEGG" id="psco:LY89DRAFT_157277"/>
<protein>
    <submittedName>
        <fullName evidence="2">Uncharacterized protein</fullName>
    </submittedName>
</protein>
<evidence type="ECO:0000313" key="2">
    <source>
        <dbReference type="EMBL" id="KUJ13337.1"/>
    </source>
</evidence>
<organism evidence="2 3">
    <name type="scientific">Mollisia scopiformis</name>
    <name type="common">Conifer needle endophyte fungus</name>
    <name type="synonym">Phialocephala scopiformis</name>
    <dbReference type="NCBI Taxonomy" id="149040"/>
    <lineage>
        <taxon>Eukaryota</taxon>
        <taxon>Fungi</taxon>
        <taxon>Dikarya</taxon>
        <taxon>Ascomycota</taxon>
        <taxon>Pezizomycotina</taxon>
        <taxon>Leotiomycetes</taxon>
        <taxon>Helotiales</taxon>
        <taxon>Mollisiaceae</taxon>
        <taxon>Mollisia</taxon>
    </lineage>
</organism>
<feature type="coiled-coil region" evidence="1">
    <location>
        <begin position="313"/>
        <end position="340"/>
    </location>
</feature>
<dbReference type="GeneID" id="28815188"/>
<dbReference type="OrthoDB" id="3763773at2759"/>
<dbReference type="RefSeq" id="XP_018067692.1">
    <property type="nucleotide sequence ID" value="XM_018205462.1"/>
</dbReference>
<dbReference type="Proteomes" id="UP000070700">
    <property type="component" value="Unassembled WGS sequence"/>
</dbReference>
<evidence type="ECO:0000313" key="3">
    <source>
        <dbReference type="Proteomes" id="UP000070700"/>
    </source>
</evidence>
<evidence type="ECO:0000256" key="1">
    <source>
        <dbReference type="SAM" id="Coils"/>
    </source>
</evidence>
<gene>
    <name evidence="2" type="ORF">LY89DRAFT_157277</name>
</gene>
<keyword evidence="3" id="KW-1185">Reference proteome</keyword>
<keyword evidence="1" id="KW-0175">Coiled coil</keyword>
<dbReference type="EMBL" id="KQ947422">
    <property type="protein sequence ID" value="KUJ13337.1"/>
    <property type="molecule type" value="Genomic_DNA"/>
</dbReference>